<dbReference type="CDD" id="cd02440">
    <property type="entry name" value="AdoMet_MTases"/>
    <property type="match status" value="2"/>
</dbReference>
<evidence type="ECO:0000313" key="8">
    <source>
        <dbReference type="WBParaSite" id="SMUV_0000463301-mRNA-1"/>
    </source>
</evidence>
<dbReference type="GO" id="GO:0005730">
    <property type="term" value="C:nucleolus"/>
    <property type="evidence" value="ECO:0007669"/>
    <property type="project" value="TreeGrafter"/>
</dbReference>
<dbReference type="InterPro" id="IPR001678">
    <property type="entry name" value="MeTrfase_RsmB-F_NOP2_dom"/>
</dbReference>
<dbReference type="GO" id="GO:0008173">
    <property type="term" value="F:RNA methyltransferase activity"/>
    <property type="evidence" value="ECO:0007669"/>
    <property type="project" value="InterPro"/>
</dbReference>
<dbReference type="PANTHER" id="PTHR22807:SF4">
    <property type="entry name" value="28S RRNA (CYTOSINE-C(5))-METHYLTRANSFERASE"/>
    <property type="match status" value="1"/>
</dbReference>
<keyword evidence="2 5" id="KW-0808">Transferase</keyword>
<protein>
    <submittedName>
        <fullName evidence="8">SAM_MT_RSMB_NOP domain-containing protein</fullName>
    </submittedName>
</protein>
<feature type="binding site" evidence="5">
    <location>
        <position position="495"/>
    </location>
    <ligand>
        <name>S-adenosyl-L-methionine</name>
        <dbReference type="ChEBI" id="CHEBI:59789"/>
    </ligand>
</feature>
<dbReference type="STRING" id="451379.A0A0N5AJJ3"/>
<evidence type="ECO:0000256" key="1">
    <source>
        <dbReference type="ARBA" id="ARBA00022603"/>
    </source>
</evidence>
<dbReference type="WBParaSite" id="SMUV_0000463301-mRNA-1">
    <property type="protein sequence ID" value="SMUV_0000463301-mRNA-1"/>
    <property type="gene ID" value="SMUV_0000463301"/>
</dbReference>
<feature type="binding site" evidence="5">
    <location>
        <position position="522"/>
    </location>
    <ligand>
        <name>S-adenosyl-L-methionine</name>
        <dbReference type="ChEBI" id="CHEBI:59789"/>
    </ligand>
</feature>
<dbReference type="AlphaFoldDB" id="A0A0N5AJJ3"/>
<evidence type="ECO:0000259" key="6">
    <source>
        <dbReference type="PROSITE" id="PS51686"/>
    </source>
</evidence>
<feature type="binding site" evidence="5">
    <location>
        <position position="542"/>
    </location>
    <ligand>
        <name>S-adenosyl-L-methionine</name>
        <dbReference type="ChEBI" id="CHEBI:59789"/>
    </ligand>
</feature>
<reference evidence="8" key="1">
    <citation type="submission" date="2017-02" db="UniProtKB">
        <authorList>
            <consortium name="WormBaseParasite"/>
        </authorList>
    </citation>
    <scope>IDENTIFICATION</scope>
</reference>
<proteinExistence type="inferred from homology"/>
<dbReference type="SUPFAM" id="SSF53335">
    <property type="entry name" value="S-adenosyl-L-methionine-dependent methyltransferases"/>
    <property type="match status" value="2"/>
</dbReference>
<organism evidence="7 8">
    <name type="scientific">Syphacia muris</name>
    <dbReference type="NCBI Taxonomy" id="451379"/>
    <lineage>
        <taxon>Eukaryota</taxon>
        <taxon>Metazoa</taxon>
        <taxon>Ecdysozoa</taxon>
        <taxon>Nematoda</taxon>
        <taxon>Chromadorea</taxon>
        <taxon>Rhabditida</taxon>
        <taxon>Spirurina</taxon>
        <taxon>Oxyuridomorpha</taxon>
        <taxon>Oxyuroidea</taxon>
        <taxon>Oxyuridae</taxon>
        <taxon>Syphacia</taxon>
    </lineage>
</organism>
<dbReference type="Gene3D" id="3.40.50.150">
    <property type="entry name" value="Vaccinia Virus protein VP39"/>
    <property type="match status" value="2"/>
</dbReference>
<dbReference type="PRINTS" id="PR02008">
    <property type="entry name" value="RCMTFAMILY"/>
</dbReference>
<evidence type="ECO:0000313" key="7">
    <source>
        <dbReference type="Proteomes" id="UP000046393"/>
    </source>
</evidence>
<dbReference type="GO" id="GO:0003723">
    <property type="term" value="F:RNA binding"/>
    <property type="evidence" value="ECO:0007669"/>
    <property type="project" value="UniProtKB-UniRule"/>
</dbReference>
<accession>A0A0N5AJJ3</accession>
<dbReference type="InterPro" id="IPR029063">
    <property type="entry name" value="SAM-dependent_MTases_sf"/>
</dbReference>
<dbReference type="InterPro" id="IPR049560">
    <property type="entry name" value="MeTrfase_RsmB-F_NOP2_cat"/>
</dbReference>
<dbReference type="Pfam" id="PF01189">
    <property type="entry name" value="Methyltr_RsmB-F"/>
    <property type="match status" value="1"/>
</dbReference>
<evidence type="ECO:0000256" key="4">
    <source>
        <dbReference type="ARBA" id="ARBA00022884"/>
    </source>
</evidence>
<keyword evidence="4 5" id="KW-0694">RNA-binding</keyword>
<dbReference type="Pfam" id="PF21148">
    <property type="entry name" value="NSUN5_fdxn-like"/>
    <property type="match status" value="1"/>
</dbReference>
<dbReference type="Gene3D" id="3.30.70.1170">
    <property type="entry name" value="Sun protein, domain 3"/>
    <property type="match status" value="1"/>
</dbReference>
<dbReference type="PANTHER" id="PTHR22807">
    <property type="entry name" value="NOP2 YEAST -RELATED NOL1/NOP2/FMU SUN DOMAIN-CONTAINING"/>
    <property type="match status" value="1"/>
</dbReference>
<dbReference type="Pfam" id="PF13489">
    <property type="entry name" value="Methyltransf_23"/>
    <property type="match status" value="1"/>
</dbReference>
<name>A0A0N5AJJ3_9BILA</name>
<comment type="similarity">
    <text evidence="5">Belongs to the class I-like SAM-binding methyltransferase superfamily. RsmB/NOP family.</text>
</comment>
<evidence type="ECO:0000256" key="2">
    <source>
        <dbReference type="ARBA" id="ARBA00022679"/>
    </source>
</evidence>
<dbReference type="InterPro" id="IPR023267">
    <property type="entry name" value="RCMT"/>
</dbReference>
<evidence type="ECO:0000256" key="3">
    <source>
        <dbReference type="ARBA" id="ARBA00022691"/>
    </source>
</evidence>
<dbReference type="PROSITE" id="PS51686">
    <property type="entry name" value="SAM_MT_RSMB_NOP"/>
    <property type="match status" value="1"/>
</dbReference>
<comment type="caution">
    <text evidence="5">Lacks conserved residue(s) required for the propagation of feature annotation.</text>
</comment>
<keyword evidence="3 5" id="KW-0949">S-adenosyl-L-methionine</keyword>
<sequence>MTELSKPLQVLEVGCGAGNTVFPLLTDPKSAQVFVHCCDYSSKAIEIVKQNPNYDENRCHAFVWDVTGDVSAAAVPPESLDIISCIYVLSAIPPELQKNALENFYKLLKPGGILLFKDYGQYDMTQLRFKKDRLINDNFYCRGDGTLVYFFTQDQLDNLFVSVGLSKTGPKEKRESEKSLWKRTVEKLLKTKNTDSPQMEVVNVMGELASHADLCEVAKLESGFYSCLGRIMRFDNLYYECAEIIRQVLNHERNVRSAIYASKFTNKKQLTRMCCDTLKHRKYFDLMLSSDALAELLKVPEYKPYCIIYVLLYEFLFGNKLRKCSPKLAGPIFILKGAILDEAERCKKSHQFMQTIEFEKVELALPVYARVNTIKWTMEKAMRALTTEGWTVKHLSNSLDFPDFKDSVLKMNSSEIFCDPHVTNLMVFPPGTDLHDHTMVKEGYVMLQDKASCLSSFLLNPKGESEVIDVCAAPGMKTSHLAAIMGNKGQIWAMDKAPDRVEVMKSILKKAGVGNVLVDCGDCLRLDVNDKKFSKIRYALVDPPCSGTGMIKRMDPFTNSSGDFPHARLHSLSNLQAMILKHVLRLPNLKRVVYSTCSICQEENEKVIQEILNDEKLGKTYKLVNALPEWSVRGSAEFSFGKKCIRATPEVSLTNGFFIAVFKKRKNSSNTV</sequence>
<dbReference type="InterPro" id="IPR049561">
    <property type="entry name" value="NSUN5_7_fdxn-like"/>
</dbReference>
<feature type="domain" description="SAM-dependent MTase RsmB/NOP-type" evidence="6">
    <location>
        <begin position="357"/>
        <end position="665"/>
    </location>
</feature>
<keyword evidence="1 5" id="KW-0489">Methyltransferase</keyword>
<feature type="active site" description="Nucleophile" evidence="5">
    <location>
        <position position="597"/>
    </location>
</feature>
<keyword evidence="7" id="KW-1185">Reference proteome</keyword>
<dbReference type="Proteomes" id="UP000046393">
    <property type="component" value="Unplaced"/>
</dbReference>
<dbReference type="GO" id="GO:0070475">
    <property type="term" value="P:rRNA base methylation"/>
    <property type="evidence" value="ECO:0007669"/>
    <property type="project" value="TreeGrafter"/>
</dbReference>
<evidence type="ECO:0000256" key="5">
    <source>
        <dbReference type="PROSITE-ProRule" id="PRU01023"/>
    </source>
</evidence>